<keyword evidence="1" id="KW-0489">Methyltransferase</keyword>
<reference evidence="1" key="1">
    <citation type="submission" date="2023-10" db="EMBL/GenBank/DDBJ databases">
        <title>Whole genome sequencing of actinobacterial strain Amycolatopsis sp. (BCA-696) identifies the underlying plant growth-promoting genes.</title>
        <authorList>
            <person name="Gandham P."/>
            <person name="Vadla N."/>
            <person name="Saji A."/>
            <person name="Srinivas V."/>
            <person name="Ruperao P."/>
            <person name="Selvanayagam S."/>
            <person name="Saxena R.K."/>
            <person name="Rathore A."/>
            <person name="Gopalakrishnan S."/>
            <person name="Thakur V."/>
        </authorList>
    </citation>
    <scope>NUCLEOTIDE SEQUENCE</scope>
    <source>
        <strain evidence="1">BCA-696</strain>
    </source>
</reference>
<dbReference type="Proteomes" id="UP001456344">
    <property type="component" value="Chromosome"/>
</dbReference>
<keyword evidence="2" id="KW-1185">Reference proteome</keyword>
<evidence type="ECO:0000313" key="1">
    <source>
        <dbReference type="EMBL" id="WYW16037.1"/>
    </source>
</evidence>
<name>A0ACD5B9M7_9PSEU</name>
<protein>
    <submittedName>
        <fullName evidence="1">DNA cytosine methyltransferase</fullName>
    </submittedName>
</protein>
<sequence>MADQRKGSRVERTSVELFAGGGGLAMAVSNAGFRPLLLNEFAKHACRTLAINLADPVPDGVLPTIPAPGQRPPLVSGDIQSLDMSYLAEAEVDLLAGGPPCQPFSLGGIAKGDEDKRNMFPEMFRAIREIQPKAIICENVRGLLRPSFAPYFRYILNELALPFEKRDPDSTWQEHNALLIKRLAETQDDPRKRYVVRPFPVNAADYGVPQIRHRVIIVAFRSDLDVDIDAFAASVRPEYSEAALHRSMLDDDEGNPGSYWVRHPDVPPHVRDRVVARLPTSPLLDDGRKPWRTLRDALSGYQGPGKENLPPVPDIPDEWLDRVDRKPNGFTHHVGWPDARIYDGHTPNERDRPAKTVKAGVHGVPGGESVMLRDDRVKDPTAPGGWRYKHRYMTVREAARVMSFPDQWEASGPRGEQMRQLGNAVPVLLGEVFARAVATALEKAENQE</sequence>
<proteinExistence type="predicted"/>
<gene>
    <name evidence="1" type="ORF">LCL61_10790</name>
</gene>
<accession>A0ACD5B9M7</accession>
<keyword evidence="1" id="KW-0808">Transferase</keyword>
<organism evidence="1 2">
    <name type="scientific">Amycolatopsis coloradensis</name>
    <dbReference type="NCBI Taxonomy" id="76021"/>
    <lineage>
        <taxon>Bacteria</taxon>
        <taxon>Bacillati</taxon>
        <taxon>Actinomycetota</taxon>
        <taxon>Actinomycetes</taxon>
        <taxon>Pseudonocardiales</taxon>
        <taxon>Pseudonocardiaceae</taxon>
        <taxon>Amycolatopsis</taxon>
    </lineage>
</organism>
<evidence type="ECO:0000313" key="2">
    <source>
        <dbReference type="Proteomes" id="UP001456344"/>
    </source>
</evidence>
<dbReference type="EMBL" id="CP150484">
    <property type="protein sequence ID" value="WYW16037.1"/>
    <property type="molecule type" value="Genomic_DNA"/>
</dbReference>